<evidence type="ECO:0000313" key="2">
    <source>
        <dbReference type="Proteomes" id="UP000313359"/>
    </source>
</evidence>
<dbReference type="AlphaFoldDB" id="A0A5C2SFY6"/>
<organism evidence="1 2">
    <name type="scientific">Lentinus tigrinus ALCF2SS1-6</name>
    <dbReference type="NCBI Taxonomy" id="1328759"/>
    <lineage>
        <taxon>Eukaryota</taxon>
        <taxon>Fungi</taxon>
        <taxon>Dikarya</taxon>
        <taxon>Basidiomycota</taxon>
        <taxon>Agaricomycotina</taxon>
        <taxon>Agaricomycetes</taxon>
        <taxon>Polyporales</taxon>
        <taxon>Polyporaceae</taxon>
        <taxon>Lentinus</taxon>
    </lineage>
</organism>
<dbReference type="Gene3D" id="1.20.1280.50">
    <property type="match status" value="1"/>
</dbReference>
<reference evidence="1" key="1">
    <citation type="journal article" date="2018" name="Genome Biol. Evol.">
        <title>Genomics and development of Lentinus tigrinus, a white-rot wood-decaying mushroom with dimorphic fruiting bodies.</title>
        <authorList>
            <person name="Wu B."/>
            <person name="Xu Z."/>
            <person name="Knudson A."/>
            <person name="Carlson A."/>
            <person name="Chen N."/>
            <person name="Kovaka S."/>
            <person name="LaButti K."/>
            <person name="Lipzen A."/>
            <person name="Pennachio C."/>
            <person name="Riley R."/>
            <person name="Schakwitz W."/>
            <person name="Umezawa K."/>
            <person name="Ohm R.A."/>
            <person name="Grigoriev I.V."/>
            <person name="Nagy L.G."/>
            <person name="Gibbons J."/>
            <person name="Hibbett D."/>
        </authorList>
    </citation>
    <scope>NUCLEOTIDE SEQUENCE [LARGE SCALE GENOMIC DNA]</scope>
    <source>
        <strain evidence="1">ALCF2SS1-6</strain>
    </source>
</reference>
<accession>A0A5C2SFY6</accession>
<evidence type="ECO:0000313" key="1">
    <source>
        <dbReference type="EMBL" id="RPD62705.1"/>
    </source>
</evidence>
<dbReference type="Proteomes" id="UP000313359">
    <property type="component" value="Unassembled WGS sequence"/>
</dbReference>
<protein>
    <submittedName>
        <fullName evidence="1">Uncharacterized protein</fullName>
    </submittedName>
</protein>
<gene>
    <name evidence="1" type="ORF">L227DRAFT_651620</name>
</gene>
<keyword evidence="2" id="KW-1185">Reference proteome</keyword>
<dbReference type="EMBL" id="ML122258">
    <property type="protein sequence ID" value="RPD62705.1"/>
    <property type="molecule type" value="Genomic_DNA"/>
</dbReference>
<name>A0A5C2SFY6_9APHY</name>
<dbReference type="OrthoDB" id="2758004at2759"/>
<proteinExistence type="predicted"/>
<sequence length="597" mass="67451">MSSLRVRHALDSLDDAVEGFICSKLIDDDDFKDFESRLRTTLVRLQQHRNSSMSPMNKLPPELLGRIFEHVVQPQECSYSDCHSVQDVCRLAERLTWVCSAWRTVALAWPKLWYFIYETSENPADTDRSRLFLSRSSTNPLDVYLRLPIRGGRRAVFQDICNTQPYRVRDVHLAFRTSPHESNPEPFKLTIESFLSSPLPNLEYLCLGVSPNSMWDRRGNFLLFGGESSGLRALTLELQDGMDITLDNTFPNLLHLRIVYFNSDGHRYYGTSLLDKLLCNSPRLETLVIEASYHLRLQQDEMSLVPVRMAALHAVWIHGMPLDVALLFLARIEPSSERLKIKASELARPHVYPDPKTPVAALRAMAGLTHLDKAVDIDNSPLASEWSTSPEFLHLIASGPHSGIWFNVVDRGVDFDHVQRIFCRQVDLKDITALRISSSGPCTKLTESFAHFHELLPIMPSVSTLVLRRNDSGITVGTVTYAAHLVRSTLAPPDFCKVPVPLLESLSIELPLFGKPEKLVEGMLSIARARARLGHPLLSVTGRDLKADEGGDGVLPMTLSENGCTVAMACDGRWEPLRDVTRNPMWRVKNDYWRLYD</sequence>